<feature type="compositionally biased region" description="Basic and acidic residues" evidence="1">
    <location>
        <begin position="427"/>
        <end position="436"/>
    </location>
</feature>
<feature type="compositionally biased region" description="Low complexity" evidence="1">
    <location>
        <begin position="102"/>
        <end position="113"/>
    </location>
</feature>
<keyword evidence="3" id="KW-1185">Reference proteome</keyword>
<reference evidence="2" key="1">
    <citation type="submission" date="2022-07" db="EMBL/GenBank/DDBJ databases">
        <title>Genome Sequence of Physisporinus lineatus.</title>
        <authorList>
            <person name="Buettner E."/>
        </authorList>
    </citation>
    <scope>NUCLEOTIDE SEQUENCE</scope>
    <source>
        <strain evidence="2">VT162</strain>
    </source>
</reference>
<comment type="caution">
    <text evidence="2">The sequence shown here is derived from an EMBL/GenBank/DDBJ whole genome shotgun (WGS) entry which is preliminary data.</text>
</comment>
<evidence type="ECO:0000313" key="3">
    <source>
        <dbReference type="Proteomes" id="UP001212997"/>
    </source>
</evidence>
<dbReference type="EMBL" id="JANAWD010000409">
    <property type="protein sequence ID" value="KAJ3479889.1"/>
    <property type="molecule type" value="Genomic_DNA"/>
</dbReference>
<feature type="compositionally biased region" description="Basic and acidic residues" evidence="1">
    <location>
        <begin position="528"/>
        <end position="540"/>
    </location>
</feature>
<feature type="compositionally biased region" description="Low complexity" evidence="1">
    <location>
        <begin position="332"/>
        <end position="341"/>
    </location>
</feature>
<feature type="compositionally biased region" description="Low complexity" evidence="1">
    <location>
        <begin position="482"/>
        <end position="492"/>
    </location>
</feature>
<feature type="region of interest" description="Disordered" evidence="1">
    <location>
        <begin position="102"/>
        <end position="156"/>
    </location>
</feature>
<feature type="compositionally biased region" description="Polar residues" evidence="1">
    <location>
        <begin position="282"/>
        <end position="302"/>
    </location>
</feature>
<proteinExistence type="predicted"/>
<feature type="region of interest" description="Disordered" evidence="1">
    <location>
        <begin position="282"/>
        <end position="349"/>
    </location>
</feature>
<feature type="compositionally biased region" description="Pro residues" evidence="1">
    <location>
        <begin position="493"/>
        <end position="508"/>
    </location>
</feature>
<accession>A0AAD5V1E3</accession>
<gene>
    <name evidence="2" type="ORF">NLI96_g8748</name>
</gene>
<feature type="region of interest" description="Disordered" evidence="1">
    <location>
        <begin position="368"/>
        <end position="460"/>
    </location>
</feature>
<feature type="compositionally biased region" description="Polar residues" evidence="1">
    <location>
        <begin position="1"/>
        <end position="17"/>
    </location>
</feature>
<feature type="compositionally biased region" description="Gly residues" evidence="1">
    <location>
        <begin position="443"/>
        <end position="457"/>
    </location>
</feature>
<name>A0AAD5V1E3_9APHY</name>
<evidence type="ECO:0000256" key="1">
    <source>
        <dbReference type="SAM" id="MobiDB-lite"/>
    </source>
</evidence>
<dbReference type="AlphaFoldDB" id="A0AAD5V1E3"/>
<feature type="region of interest" description="Disordered" evidence="1">
    <location>
        <begin position="475"/>
        <end position="585"/>
    </location>
</feature>
<protein>
    <submittedName>
        <fullName evidence="2">Uncharacterized protein</fullName>
    </submittedName>
</protein>
<feature type="region of interest" description="Disordered" evidence="1">
    <location>
        <begin position="1"/>
        <end position="43"/>
    </location>
</feature>
<feature type="compositionally biased region" description="Pro residues" evidence="1">
    <location>
        <begin position="34"/>
        <end position="43"/>
    </location>
</feature>
<dbReference type="Proteomes" id="UP001212997">
    <property type="component" value="Unassembled WGS sequence"/>
</dbReference>
<sequence length="614" mass="66099">MASARSQGVNRVPSSIATVPFDGGVPLRTSKGPSNPPQPPQIPISPPHTACEILKGVRSQIQIAQYVLSQRYPLDHPVMEAMVVLTNQVVTTASTIYKEIVPSSTANSTSSAPPSVPPNAKATSISQNGNQAPLADPVVNGSSTQQPQPPPPHNLEAEIQNGIQTAREGIEASRPRLSSLYQNIKNHQEQIACEIRGSVAAIQRVEKNYKDFGTQIRDAWLEVIQLKKACGVYDPQTNYSSSLLLSRSPSNDLFKKPYLTGTRTLHNSTSASIPQIDLSTFEANSEPSTPSPERNRYQLSQAPRQSVSTPPPPPVKPPPRTPPRPPTDDRSSSSSSGQSTPVKTTAIEIDSRTLPLGAYQHRVGSPVHIQGKSDATSTNASSGTSSAPLKIRVTTEDTNVDTDHSSQRSDGSLSPSDESSEFEDESEKGSPKHYSDIENGSGNEHGYGHGFGNGYGNAYGANRVMRSCYSEIGGALDESRTSRSPSRSRSSSPSPPSPLTQAPNPPPTQAVIAPTPRTSSDPSPTPHRASEESKKRKCDTDMIGSPTSNRGEMNGMNEMNEMMSGRRRHPSGSRESSMESDASYVLLPRTTTMTTQGFEMGEWDQRPVKKFRAS</sequence>
<feature type="compositionally biased region" description="Low complexity" evidence="1">
    <location>
        <begin position="373"/>
        <end position="387"/>
    </location>
</feature>
<evidence type="ECO:0000313" key="2">
    <source>
        <dbReference type="EMBL" id="KAJ3479889.1"/>
    </source>
</evidence>
<organism evidence="2 3">
    <name type="scientific">Meripilus lineatus</name>
    <dbReference type="NCBI Taxonomy" id="2056292"/>
    <lineage>
        <taxon>Eukaryota</taxon>
        <taxon>Fungi</taxon>
        <taxon>Dikarya</taxon>
        <taxon>Basidiomycota</taxon>
        <taxon>Agaricomycotina</taxon>
        <taxon>Agaricomycetes</taxon>
        <taxon>Polyporales</taxon>
        <taxon>Meripilaceae</taxon>
        <taxon>Meripilus</taxon>
    </lineage>
</organism>
<feature type="compositionally biased region" description="Polar residues" evidence="1">
    <location>
        <begin position="121"/>
        <end position="131"/>
    </location>
</feature>
<feature type="compositionally biased region" description="Pro residues" evidence="1">
    <location>
        <begin position="309"/>
        <end position="325"/>
    </location>
</feature>
<feature type="compositionally biased region" description="Low complexity" evidence="1">
    <location>
        <begin position="548"/>
        <end position="563"/>
    </location>
</feature>